<dbReference type="PANTHER" id="PTHR23501">
    <property type="entry name" value="MAJOR FACILITATOR SUPERFAMILY"/>
    <property type="match status" value="1"/>
</dbReference>
<reference evidence="6" key="1">
    <citation type="submission" date="2023-10" db="EMBL/GenBank/DDBJ databases">
        <authorList>
            <person name="Noh H."/>
        </authorList>
    </citation>
    <scope>NUCLEOTIDE SEQUENCE</scope>
    <source>
        <strain evidence="6">DUCC4014</strain>
    </source>
</reference>
<evidence type="ECO:0000256" key="5">
    <source>
        <dbReference type="SAM" id="Phobius"/>
    </source>
</evidence>
<evidence type="ECO:0000313" key="7">
    <source>
        <dbReference type="Proteomes" id="UP000827549"/>
    </source>
</evidence>
<comment type="subcellular location">
    <subcellularLocation>
        <location evidence="1">Membrane</location>
        <topology evidence="1">Multi-pass membrane protein</topology>
    </subcellularLocation>
</comment>
<evidence type="ECO:0000256" key="4">
    <source>
        <dbReference type="ARBA" id="ARBA00023136"/>
    </source>
</evidence>
<feature type="transmembrane region" description="Helical" evidence="5">
    <location>
        <begin position="109"/>
        <end position="128"/>
    </location>
</feature>
<dbReference type="PANTHER" id="PTHR23501:SF198">
    <property type="entry name" value="AZOLE RESISTANCE PROTEIN 1-RELATED"/>
    <property type="match status" value="1"/>
</dbReference>
<accession>A0AAF0YEK7</accession>
<dbReference type="GeneID" id="87812033"/>
<keyword evidence="2 5" id="KW-0812">Transmembrane</keyword>
<keyword evidence="4 5" id="KW-0472">Membrane</keyword>
<dbReference type="Gene3D" id="1.20.1250.20">
    <property type="entry name" value="MFS general substrate transporter like domains"/>
    <property type="match status" value="1"/>
</dbReference>
<feature type="transmembrane region" description="Helical" evidence="5">
    <location>
        <begin position="296"/>
        <end position="317"/>
    </location>
</feature>
<feature type="transmembrane region" description="Helical" evidence="5">
    <location>
        <begin position="167"/>
        <end position="192"/>
    </location>
</feature>
<keyword evidence="7" id="KW-1185">Reference proteome</keyword>
<feature type="transmembrane region" description="Helical" evidence="5">
    <location>
        <begin position="41"/>
        <end position="65"/>
    </location>
</feature>
<evidence type="ECO:0000256" key="3">
    <source>
        <dbReference type="ARBA" id="ARBA00022989"/>
    </source>
</evidence>
<feature type="transmembrane region" description="Helical" evidence="5">
    <location>
        <begin position="140"/>
        <end position="161"/>
    </location>
</feature>
<dbReference type="RefSeq" id="XP_062631396.1">
    <property type="nucleotide sequence ID" value="XM_062775412.1"/>
</dbReference>
<dbReference type="Proteomes" id="UP000827549">
    <property type="component" value="Chromosome 7"/>
</dbReference>
<dbReference type="Pfam" id="PF07690">
    <property type="entry name" value="MFS_1"/>
    <property type="match status" value="1"/>
</dbReference>
<dbReference type="SUPFAM" id="SSF103473">
    <property type="entry name" value="MFS general substrate transporter"/>
    <property type="match status" value="1"/>
</dbReference>
<dbReference type="InterPro" id="IPR036259">
    <property type="entry name" value="MFS_trans_sf"/>
</dbReference>
<feature type="transmembrane region" description="Helical" evidence="5">
    <location>
        <begin position="270"/>
        <end position="290"/>
    </location>
</feature>
<feature type="transmembrane region" description="Helical" evidence="5">
    <location>
        <begin position="204"/>
        <end position="224"/>
    </location>
</feature>
<dbReference type="GO" id="GO:0022857">
    <property type="term" value="F:transmembrane transporter activity"/>
    <property type="evidence" value="ECO:0007669"/>
    <property type="project" value="InterPro"/>
</dbReference>
<name>A0AAF0YEK7_9TREE</name>
<keyword evidence="3 5" id="KW-1133">Transmembrane helix</keyword>
<dbReference type="InterPro" id="IPR011701">
    <property type="entry name" value="MFS"/>
</dbReference>
<evidence type="ECO:0000256" key="2">
    <source>
        <dbReference type="ARBA" id="ARBA00022692"/>
    </source>
</evidence>
<protein>
    <submittedName>
        <fullName evidence="6">Efflux pump mlcE</fullName>
    </submittedName>
</protein>
<organism evidence="6 7">
    <name type="scientific">Vanrija pseudolonga</name>
    <dbReference type="NCBI Taxonomy" id="143232"/>
    <lineage>
        <taxon>Eukaryota</taxon>
        <taxon>Fungi</taxon>
        <taxon>Dikarya</taxon>
        <taxon>Basidiomycota</taxon>
        <taxon>Agaricomycotina</taxon>
        <taxon>Tremellomycetes</taxon>
        <taxon>Trichosporonales</taxon>
        <taxon>Trichosporonaceae</taxon>
        <taxon>Vanrija</taxon>
    </lineage>
</organism>
<evidence type="ECO:0000313" key="6">
    <source>
        <dbReference type="EMBL" id="WOO85370.1"/>
    </source>
</evidence>
<sequence>MSFAPIVACAQSYSSRWTLLAGLVLLAGGNAITGSATSRPVVFVGRFVAGAGATAIPMSASIWRAHRESLPPTARRYRLSFVAGLLIAAVAIAAPLAAGALCQFATWRWVFYVQAIVVSVAAALCTALPDPKVGADTDSTFGLVVGSLIAGTQACVILTFADWEADLAGPLSAVLILVNVCPWLLWWAAWGCNNASYTAHKRRPVILAAMVVFGLSGAVIGLGYTAAIRLQVEDASPWGAGLRLLAFSAPMAVSSITALSLCAAMRCHTVLLAVGTLLLTAAGAGLVATVNVDIPAVQLVLLAVGGVGAGLASNVPLDLVRGELRHEPETFRHVPGILTFCTSQLEADTAPH</sequence>
<feature type="transmembrane region" description="Helical" evidence="5">
    <location>
        <begin position="77"/>
        <end position="97"/>
    </location>
</feature>
<evidence type="ECO:0000256" key="1">
    <source>
        <dbReference type="ARBA" id="ARBA00004141"/>
    </source>
</evidence>
<gene>
    <name evidence="6" type="primary">mlcE</name>
    <name evidence="6" type="ORF">LOC62_07G008869</name>
</gene>
<dbReference type="GO" id="GO:0005886">
    <property type="term" value="C:plasma membrane"/>
    <property type="evidence" value="ECO:0007669"/>
    <property type="project" value="TreeGrafter"/>
</dbReference>
<feature type="transmembrane region" description="Helical" evidence="5">
    <location>
        <begin position="244"/>
        <end position="263"/>
    </location>
</feature>
<proteinExistence type="predicted"/>
<dbReference type="AlphaFoldDB" id="A0AAF0YEK7"/>
<dbReference type="EMBL" id="CP086720">
    <property type="protein sequence ID" value="WOO85370.1"/>
    <property type="molecule type" value="Genomic_DNA"/>
</dbReference>